<name>X1FY68_9ZZZZ</name>
<comment type="caution">
    <text evidence="2">The sequence shown here is derived from an EMBL/GenBank/DDBJ whole genome shotgun (WGS) entry which is preliminary data.</text>
</comment>
<protein>
    <submittedName>
        <fullName evidence="2">Uncharacterized protein</fullName>
    </submittedName>
</protein>
<gene>
    <name evidence="2" type="ORF">S03H2_37711</name>
</gene>
<dbReference type="Gene3D" id="3.40.50.700">
    <property type="entry name" value="NADH:ubiquinone oxidoreductase-like, 20kDa subunit"/>
    <property type="match status" value="1"/>
</dbReference>
<dbReference type="SUPFAM" id="SSF56770">
    <property type="entry name" value="HydA/Nqo6-like"/>
    <property type="match status" value="1"/>
</dbReference>
<evidence type="ECO:0000256" key="1">
    <source>
        <dbReference type="ARBA" id="ARBA00023002"/>
    </source>
</evidence>
<reference evidence="2" key="1">
    <citation type="journal article" date="2014" name="Front. Microbiol.">
        <title>High frequency of phylogenetically diverse reductive dehalogenase-homologous genes in deep subseafloor sedimentary metagenomes.</title>
        <authorList>
            <person name="Kawai M."/>
            <person name="Futagami T."/>
            <person name="Toyoda A."/>
            <person name="Takaki Y."/>
            <person name="Nishi S."/>
            <person name="Hori S."/>
            <person name="Arai W."/>
            <person name="Tsubouchi T."/>
            <person name="Morono Y."/>
            <person name="Uchiyama I."/>
            <person name="Ito T."/>
            <person name="Fujiyama A."/>
            <person name="Inagaki F."/>
            <person name="Takami H."/>
        </authorList>
    </citation>
    <scope>NUCLEOTIDE SEQUENCE</scope>
    <source>
        <strain evidence="2">Expedition CK06-06</strain>
    </source>
</reference>
<dbReference type="AlphaFoldDB" id="X1FY68"/>
<dbReference type="EMBL" id="BARU01023219">
    <property type="protein sequence ID" value="GAH50601.1"/>
    <property type="molecule type" value="Genomic_DNA"/>
</dbReference>
<proteinExistence type="predicted"/>
<evidence type="ECO:0000313" key="2">
    <source>
        <dbReference type="EMBL" id="GAH50601.1"/>
    </source>
</evidence>
<dbReference type="GO" id="GO:0016491">
    <property type="term" value="F:oxidoreductase activity"/>
    <property type="evidence" value="ECO:0007669"/>
    <property type="project" value="UniProtKB-KW"/>
</dbReference>
<keyword evidence="1" id="KW-0560">Oxidoreductase</keyword>
<sequence>MKKIRLGIFKYSCCAGCQFQFFFFQEHVLETLGVVDIIYCKMGTSGGVKEGPFEVALIEGAITESWQVDFNSRLPFHPGQIIYGYNFFTHTFLLLCETRSWDWQIE</sequence>
<organism evidence="2">
    <name type="scientific">marine sediment metagenome</name>
    <dbReference type="NCBI Taxonomy" id="412755"/>
    <lineage>
        <taxon>unclassified sequences</taxon>
        <taxon>metagenomes</taxon>
        <taxon>ecological metagenomes</taxon>
    </lineage>
</organism>
<accession>X1FY68</accession>
<dbReference type="InterPro" id="IPR037024">
    <property type="entry name" value="NiFe_Hase_small_N_sf"/>
</dbReference>